<protein>
    <submittedName>
        <fullName evidence="2">Energy-coupling factor transporter ATP-binding protein EcfA2</fullName>
    </submittedName>
</protein>
<reference evidence="2 3" key="1">
    <citation type="submission" date="2020-08" db="EMBL/GenBank/DDBJ databases">
        <title>Genomic Encyclopedia of Type Strains, Phase IV (KMG-IV): sequencing the most valuable type-strain genomes for metagenomic binning, comparative biology and taxonomic classification.</title>
        <authorList>
            <person name="Goeker M."/>
        </authorList>
    </citation>
    <scope>NUCLEOTIDE SEQUENCE [LARGE SCALE GENOMIC DNA]</scope>
    <source>
        <strain evidence="2 3">DSM 29050</strain>
    </source>
</reference>
<dbReference type="SUPFAM" id="SSF52540">
    <property type="entry name" value="P-loop containing nucleoside triphosphate hydrolases"/>
    <property type="match status" value="1"/>
</dbReference>
<evidence type="ECO:0000313" key="3">
    <source>
        <dbReference type="Proteomes" id="UP000581447"/>
    </source>
</evidence>
<dbReference type="InterPro" id="IPR049945">
    <property type="entry name" value="AAA_22"/>
</dbReference>
<keyword evidence="2" id="KW-0547">Nucleotide-binding</keyword>
<dbReference type="InterPro" id="IPR027417">
    <property type="entry name" value="P-loop_NTPase"/>
</dbReference>
<dbReference type="Gene3D" id="3.40.50.300">
    <property type="entry name" value="P-loop containing nucleotide triphosphate hydrolases"/>
    <property type="match status" value="1"/>
</dbReference>
<sequence>MGKVPHQVFTPKSFEVNNSMYVRRAELETRLIDAFPSNKFIVIHGESGNGKTWLFKKVFADADVFYEVVNLGNASGADSLDKAFLVKLGEWGSKQKISEGTASSAGARPMGVGVDHRLDTSTSYAAKSPFHHLVEEVRRRAGNDHRCAIIFDNFEAIVDNSKLIQELAGIILNADDESFAKYDVQLVIVGTPTNLKQTIVQLSKSAPVANRLVEIPEVARMSSDEAAQLMEQGFVNELGLVFDHDVDKESVFNEIAWNTDRIAQHIQELCLLIAQEANRNDSKISKSVFDKATETWVNDTLSADIATIHGSMNARDTRIGRKNQALYALGQCKLEDFKYTDIEAILRKHFDVGGATLNIAQILSGFADETNPIITRNPQADAWRFVSPKYRMAIRALLKKESDGRISLQM</sequence>
<organism evidence="2 3">
    <name type="scientific">Sphingorhabdus rigui</name>
    <dbReference type="NCBI Taxonomy" id="1282858"/>
    <lineage>
        <taxon>Bacteria</taxon>
        <taxon>Pseudomonadati</taxon>
        <taxon>Pseudomonadota</taxon>
        <taxon>Alphaproteobacteria</taxon>
        <taxon>Sphingomonadales</taxon>
        <taxon>Sphingomonadaceae</taxon>
        <taxon>Sphingorhabdus</taxon>
    </lineage>
</organism>
<evidence type="ECO:0000313" key="2">
    <source>
        <dbReference type="EMBL" id="MBB3942326.1"/>
    </source>
</evidence>
<dbReference type="GO" id="GO:0005524">
    <property type="term" value="F:ATP binding"/>
    <property type="evidence" value="ECO:0007669"/>
    <property type="project" value="UniProtKB-KW"/>
</dbReference>
<dbReference type="AlphaFoldDB" id="A0A840AZA4"/>
<keyword evidence="3" id="KW-1185">Reference proteome</keyword>
<evidence type="ECO:0000259" key="1">
    <source>
        <dbReference type="Pfam" id="PF13401"/>
    </source>
</evidence>
<dbReference type="Pfam" id="PF13401">
    <property type="entry name" value="AAA_22"/>
    <property type="match status" value="1"/>
</dbReference>
<gene>
    <name evidence="2" type="ORF">GGR91_000548</name>
</gene>
<keyword evidence="2" id="KW-0067">ATP-binding</keyword>
<feature type="domain" description="ORC1/DEAH AAA+ ATPase" evidence="1">
    <location>
        <begin position="38"/>
        <end position="197"/>
    </location>
</feature>
<proteinExistence type="predicted"/>
<dbReference type="EMBL" id="JACIEA010000001">
    <property type="protein sequence ID" value="MBB3942326.1"/>
    <property type="molecule type" value="Genomic_DNA"/>
</dbReference>
<name>A0A840AZA4_9SPHN</name>
<comment type="caution">
    <text evidence="2">The sequence shown here is derived from an EMBL/GenBank/DDBJ whole genome shotgun (WGS) entry which is preliminary data.</text>
</comment>
<accession>A0A840AZA4</accession>
<dbReference type="GO" id="GO:0016887">
    <property type="term" value="F:ATP hydrolysis activity"/>
    <property type="evidence" value="ECO:0007669"/>
    <property type="project" value="InterPro"/>
</dbReference>
<dbReference type="Proteomes" id="UP000581447">
    <property type="component" value="Unassembled WGS sequence"/>
</dbReference>